<organism evidence="1 2">
    <name type="scientific">Ottowia testudinis</name>
    <dbReference type="NCBI Taxonomy" id="2816950"/>
    <lineage>
        <taxon>Bacteria</taxon>
        <taxon>Pseudomonadati</taxon>
        <taxon>Pseudomonadota</taxon>
        <taxon>Betaproteobacteria</taxon>
        <taxon>Burkholderiales</taxon>
        <taxon>Comamonadaceae</taxon>
        <taxon>Ottowia</taxon>
    </lineage>
</organism>
<dbReference type="AlphaFoldDB" id="A0A975CF38"/>
<gene>
    <name evidence="1" type="ORF">J1M35_14905</name>
</gene>
<sequence>MAIPNSIRERILQAVFYRLQQLAADAALHGLPAFTVHRNPTVALTREQSPALVVFAEGDAISQRANDRVTRELTVRITALARTQLAPDGSTMVAAEVQADQLLTAAHAALFTDVNFGGLALGVRELETEWDVEDADPVICAIPARYAISYRTLIGDLVVQG</sequence>
<evidence type="ECO:0000313" key="1">
    <source>
        <dbReference type="EMBL" id="QTD44379.1"/>
    </source>
</evidence>
<evidence type="ECO:0000313" key="2">
    <source>
        <dbReference type="Proteomes" id="UP000663903"/>
    </source>
</evidence>
<protein>
    <submittedName>
        <fullName evidence="1">Uncharacterized protein</fullName>
    </submittedName>
</protein>
<dbReference type="RefSeq" id="WP_208007943.1">
    <property type="nucleotide sequence ID" value="NZ_CP071796.1"/>
</dbReference>
<dbReference type="KEGG" id="otd:J1M35_14905"/>
<proteinExistence type="predicted"/>
<dbReference type="Proteomes" id="UP000663903">
    <property type="component" value="Chromosome"/>
</dbReference>
<name>A0A975CF38_9BURK</name>
<dbReference type="EMBL" id="CP071796">
    <property type="protein sequence ID" value="QTD44379.1"/>
    <property type="molecule type" value="Genomic_DNA"/>
</dbReference>
<reference evidence="1" key="1">
    <citation type="submission" date="2021-03" db="EMBL/GenBank/DDBJ databases">
        <title>Ottowia sp. 27C isolated from the cloaca of a Giant Asian pond turtle (Heosemys grandis).</title>
        <authorList>
            <person name="Spergser J."/>
            <person name="Busse H.-J."/>
        </authorList>
    </citation>
    <scope>NUCLEOTIDE SEQUENCE</scope>
    <source>
        <strain evidence="1">27C</strain>
    </source>
</reference>
<keyword evidence="2" id="KW-1185">Reference proteome</keyword>
<accession>A0A975CF38</accession>